<feature type="compositionally biased region" description="Basic and acidic residues" evidence="1">
    <location>
        <begin position="184"/>
        <end position="197"/>
    </location>
</feature>
<feature type="region of interest" description="Disordered" evidence="1">
    <location>
        <begin position="184"/>
        <end position="246"/>
    </location>
</feature>
<feature type="compositionally biased region" description="Polar residues" evidence="1">
    <location>
        <begin position="218"/>
        <end position="238"/>
    </location>
</feature>
<reference evidence="2" key="3">
    <citation type="submission" date="2025-09" db="UniProtKB">
        <authorList>
            <consortium name="Ensembl"/>
        </authorList>
    </citation>
    <scope>IDENTIFICATION</scope>
</reference>
<feature type="compositionally biased region" description="Basic and acidic residues" evidence="1">
    <location>
        <begin position="207"/>
        <end position="217"/>
    </location>
</feature>
<organism evidence="2 3">
    <name type="scientific">Ciona savignyi</name>
    <name type="common">Pacific transparent sea squirt</name>
    <dbReference type="NCBI Taxonomy" id="51511"/>
    <lineage>
        <taxon>Eukaryota</taxon>
        <taxon>Metazoa</taxon>
        <taxon>Chordata</taxon>
        <taxon>Tunicata</taxon>
        <taxon>Ascidiacea</taxon>
        <taxon>Phlebobranchia</taxon>
        <taxon>Cionidae</taxon>
        <taxon>Ciona</taxon>
    </lineage>
</organism>
<dbReference type="Proteomes" id="UP000007875">
    <property type="component" value="Unassembled WGS sequence"/>
</dbReference>
<dbReference type="AlphaFoldDB" id="H2ZN23"/>
<evidence type="ECO:0000256" key="1">
    <source>
        <dbReference type="SAM" id="MobiDB-lite"/>
    </source>
</evidence>
<proteinExistence type="predicted"/>
<feature type="region of interest" description="Disordered" evidence="1">
    <location>
        <begin position="1"/>
        <end position="77"/>
    </location>
</feature>
<dbReference type="GeneTree" id="ENSGT00390000018056"/>
<keyword evidence="3" id="KW-1185">Reference proteome</keyword>
<dbReference type="Ensembl" id="ENSCSAVT00000019196.1">
    <property type="protein sequence ID" value="ENSCSAVP00000018989.1"/>
    <property type="gene ID" value="ENSCSAVG00000011154.1"/>
</dbReference>
<sequence>MDGENSGDCKGGHSQSDNKDQTPTTMPCSHKQLSKSSISNRGDDENPDLPENSVSLKRPHELDADETDLKTKKKGLSRVYSCESVNEENMLPESVQDISIETACSAMNFSFKTNDASKPSPRLTYMQRKMQYRVKHLMKRSPQTAKKVHIRFGSDGTPQSIEKSKVLAKVKNFLSDDLQQMEEEKNNVDSVLSKEEEMVSNQQLKTTDFEKSRERASMTDTSSLIDGSTLSETLNSCSADAEESLN</sequence>
<dbReference type="HOGENOM" id="CLU_1131212_0_0_1"/>
<reference evidence="3" key="1">
    <citation type="submission" date="2003-08" db="EMBL/GenBank/DDBJ databases">
        <authorList>
            <person name="Birren B."/>
            <person name="Nusbaum C."/>
            <person name="Abebe A."/>
            <person name="Abouelleil A."/>
            <person name="Adekoya E."/>
            <person name="Ait-zahra M."/>
            <person name="Allen N."/>
            <person name="Allen T."/>
            <person name="An P."/>
            <person name="Anderson M."/>
            <person name="Anderson S."/>
            <person name="Arachchi H."/>
            <person name="Armbruster J."/>
            <person name="Bachantsang P."/>
            <person name="Baldwin J."/>
            <person name="Barry A."/>
            <person name="Bayul T."/>
            <person name="Blitshsteyn B."/>
            <person name="Bloom T."/>
            <person name="Blye J."/>
            <person name="Boguslavskiy L."/>
            <person name="Borowsky M."/>
            <person name="Boukhgalter B."/>
            <person name="Brunache A."/>
            <person name="Butler J."/>
            <person name="Calixte N."/>
            <person name="Calvo S."/>
            <person name="Camarata J."/>
            <person name="Campo K."/>
            <person name="Chang J."/>
            <person name="Cheshatsang Y."/>
            <person name="Citroen M."/>
            <person name="Collymore A."/>
            <person name="Considine T."/>
            <person name="Cook A."/>
            <person name="Cooke P."/>
            <person name="Corum B."/>
            <person name="Cuomo C."/>
            <person name="David R."/>
            <person name="Dawoe T."/>
            <person name="Degray S."/>
            <person name="Dodge S."/>
            <person name="Dooley K."/>
            <person name="Dorje P."/>
            <person name="Dorjee K."/>
            <person name="Dorris L."/>
            <person name="Duffey N."/>
            <person name="Dupes A."/>
            <person name="Elkins T."/>
            <person name="Engels R."/>
            <person name="Erickson J."/>
            <person name="Farina A."/>
            <person name="Faro S."/>
            <person name="Ferreira P."/>
            <person name="Fischer H."/>
            <person name="Fitzgerald M."/>
            <person name="Foley K."/>
            <person name="Gage D."/>
            <person name="Galagan J."/>
            <person name="Gearin G."/>
            <person name="Gnerre S."/>
            <person name="Gnirke A."/>
            <person name="Goyette A."/>
            <person name="Graham J."/>
            <person name="Grandbois E."/>
            <person name="Gyaltsen K."/>
            <person name="Hafez N."/>
            <person name="Hagopian D."/>
            <person name="Hagos B."/>
            <person name="Hall J."/>
            <person name="Hatcher B."/>
            <person name="Heller A."/>
            <person name="Higgins H."/>
            <person name="Honan T."/>
            <person name="Horn A."/>
            <person name="Houde N."/>
            <person name="Hughes L."/>
            <person name="Hulme W."/>
            <person name="Husby E."/>
            <person name="Iliev I."/>
            <person name="Jaffe D."/>
            <person name="Jones C."/>
            <person name="Kamal M."/>
            <person name="Kamat A."/>
            <person name="Kamvysselis M."/>
            <person name="Karlsson E."/>
            <person name="Kells C."/>
            <person name="Kieu A."/>
            <person name="Kisner P."/>
            <person name="Kodira C."/>
            <person name="Kulbokas E."/>
            <person name="Labutti K."/>
            <person name="Lama D."/>
            <person name="Landers T."/>
            <person name="Leger J."/>
            <person name="Levine S."/>
            <person name="Lewis D."/>
            <person name="Lewis T."/>
            <person name="Lindblad-toh K."/>
            <person name="Liu X."/>
            <person name="Lokyitsang T."/>
            <person name="Lokyitsang Y."/>
            <person name="Lucien O."/>
            <person name="Lui A."/>
            <person name="Ma L.J."/>
            <person name="Mabbitt R."/>
            <person name="Macdonald J."/>
            <person name="Maclean C."/>
            <person name="Major J."/>
            <person name="Manning J."/>
            <person name="Marabella R."/>
            <person name="Maru K."/>
            <person name="Matthews C."/>
            <person name="Mauceli E."/>
            <person name="Mccarthy M."/>
            <person name="Mcdonough S."/>
            <person name="Mcghee T."/>
            <person name="Meldrim J."/>
            <person name="Meneus L."/>
            <person name="Mesirov J."/>
            <person name="Mihalev A."/>
            <person name="Mihova T."/>
            <person name="Mikkelsen T."/>
            <person name="Mlenga V."/>
            <person name="Moru K."/>
            <person name="Mozes J."/>
            <person name="Mulrain L."/>
            <person name="Munson G."/>
            <person name="Naylor J."/>
            <person name="Newes C."/>
            <person name="Nguyen C."/>
            <person name="Nguyen N."/>
            <person name="Nguyen T."/>
            <person name="Nicol R."/>
            <person name="Nielsen C."/>
            <person name="Nizzari M."/>
            <person name="Norbu C."/>
            <person name="Norbu N."/>
            <person name="O'donnell P."/>
            <person name="Okoawo O."/>
            <person name="O'leary S."/>
            <person name="Omotosho B."/>
            <person name="O'neill K."/>
            <person name="Osman S."/>
            <person name="Parker S."/>
            <person name="Perrin D."/>
            <person name="Phunkhang P."/>
            <person name="Piqani B."/>
            <person name="Purcell S."/>
            <person name="Rachupka T."/>
            <person name="Ramasamy U."/>
            <person name="Rameau R."/>
            <person name="Ray V."/>
            <person name="Raymond C."/>
            <person name="Retta R."/>
            <person name="Richardson S."/>
            <person name="Rise C."/>
            <person name="Rodriguez J."/>
            <person name="Rogers J."/>
            <person name="Rogov P."/>
            <person name="Rutman M."/>
            <person name="Schupbach R."/>
            <person name="Seaman C."/>
            <person name="Settipalli S."/>
            <person name="Sharpe T."/>
            <person name="Sheridan J."/>
            <person name="Sherpa N."/>
            <person name="Shi J."/>
            <person name="Smirnov S."/>
            <person name="Smith C."/>
            <person name="Sougnez C."/>
            <person name="Spencer B."/>
            <person name="Stalker J."/>
            <person name="Stange-thomann N."/>
            <person name="Stavropoulos S."/>
            <person name="Stetson K."/>
            <person name="Stone C."/>
            <person name="Stone S."/>
            <person name="Stubbs M."/>
            <person name="Talamas J."/>
            <person name="Tchuinga P."/>
            <person name="Tenzing P."/>
            <person name="Tesfaye S."/>
            <person name="Theodore J."/>
            <person name="Thoulutsang Y."/>
            <person name="Topham K."/>
            <person name="Towey S."/>
            <person name="Tsamla T."/>
            <person name="Tsomo N."/>
            <person name="Vallee D."/>
            <person name="Vassiliev H."/>
            <person name="Venkataraman V."/>
            <person name="Vinson J."/>
            <person name="Vo A."/>
            <person name="Wade C."/>
            <person name="Wang S."/>
            <person name="Wangchuk T."/>
            <person name="Wangdi T."/>
            <person name="Whittaker C."/>
            <person name="Wilkinson J."/>
            <person name="Wu Y."/>
            <person name="Wyman D."/>
            <person name="Yadav S."/>
            <person name="Yang S."/>
            <person name="Yang X."/>
            <person name="Yeager S."/>
            <person name="Yee E."/>
            <person name="Young G."/>
            <person name="Zainoun J."/>
            <person name="Zembeck L."/>
            <person name="Zimmer A."/>
            <person name="Zody M."/>
            <person name="Lander E."/>
        </authorList>
    </citation>
    <scope>NUCLEOTIDE SEQUENCE [LARGE SCALE GENOMIC DNA]</scope>
</reference>
<reference evidence="2" key="2">
    <citation type="submission" date="2025-08" db="UniProtKB">
        <authorList>
            <consortium name="Ensembl"/>
        </authorList>
    </citation>
    <scope>IDENTIFICATION</scope>
</reference>
<protein>
    <submittedName>
        <fullName evidence="2">Uncharacterized protein</fullName>
    </submittedName>
</protein>
<name>H2ZN23_CIOSA</name>
<accession>H2ZN23</accession>
<feature type="compositionally biased region" description="Basic and acidic residues" evidence="1">
    <location>
        <begin position="58"/>
        <end position="70"/>
    </location>
</feature>
<evidence type="ECO:0000313" key="2">
    <source>
        <dbReference type="Ensembl" id="ENSCSAVP00000018989.1"/>
    </source>
</evidence>
<evidence type="ECO:0000313" key="3">
    <source>
        <dbReference type="Proteomes" id="UP000007875"/>
    </source>
</evidence>